<dbReference type="PIRSF" id="PIRSF000398">
    <property type="entry name" value="M_m6A_EcoRV"/>
    <property type="match status" value="1"/>
</dbReference>
<dbReference type="AlphaFoldDB" id="A0A5J4QWP3"/>
<dbReference type="EMBL" id="SNRY01002313">
    <property type="protein sequence ID" value="KAA6325689.1"/>
    <property type="molecule type" value="Genomic_DNA"/>
</dbReference>
<dbReference type="GO" id="GO:0006298">
    <property type="term" value="P:mismatch repair"/>
    <property type="evidence" value="ECO:0007669"/>
    <property type="project" value="TreeGrafter"/>
</dbReference>
<dbReference type="InterPro" id="IPR029063">
    <property type="entry name" value="SAM-dependent_MTases_sf"/>
</dbReference>
<keyword evidence="2 4" id="KW-0808">Transferase</keyword>
<dbReference type="GO" id="GO:0043565">
    <property type="term" value="F:sequence-specific DNA binding"/>
    <property type="evidence" value="ECO:0007669"/>
    <property type="project" value="TreeGrafter"/>
</dbReference>
<dbReference type="GO" id="GO:0009007">
    <property type="term" value="F:site-specific DNA-methyltransferase (adenine-specific) activity"/>
    <property type="evidence" value="ECO:0007669"/>
    <property type="project" value="UniProtKB-EC"/>
</dbReference>
<name>A0A5J4QWP3_9ZZZZ</name>
<reference evidence="4" key="1">
    <citation type="submission" date="2019-03" db="EMBL/GenBank/DDBJ databases">
        <title>Single cell metagenomics reveals metabolic interactions within the superorganism composed of flagellate Streblomastix strix and complex community of Bacteroidetes bacteria on its surface.</title>
        <authorList>
            <person name="Treitli S.C."/>
            <person name="Kolisko M."/>
            <person name="Husnik F."/>
            <person name="Keeling P."/>
            <person name="Hampl V."/>
        </authorList>
    </citation>
    <scope>NUCLEOTIDE SEQUENCE</scope>
    <source>
        <strain evidence="4">STM</strain>
    </source>
</reference>
<proteinExistence type="predicted"/>
<dbReference type="EC" id="2.1.1.72" evidence="4"/>
<dbReference type="Gene3D" id="3.40.50.150">
    <property type="entry name" value="Vaccinia Virus protein VP39"/>
    <property type="match status" value="2"/>
</dbReference>
<dbReference type="GO" id="GO:1904047">
    <property type="term" value="F:S-adenosyl-L-methionine binding"/>
    <property type="evidence" value="ECO:0007669"/>
    <property type="project" value="TreeGrafter"/>
</dbReference>
<dbReference type="SUPFAM" id="SSF53335">
    <property type="entry name" value="S-adenosyl-L-methionine-dependent methyltransferases"/>
    <property type="match status" value="1"/>
</dbReference>
<dbReference type="InterPro" id="IPR012327">
    <property type="entry name" value="MeTrfase_D12"/>
</dbReference>
<evidence type="ECO:0000256" key="1">
    <source>
        <dbReference type="ARBA" id="ARBA00022603"/>
    </source>
</evidence>
<organism evidence="4">
    <name type="scientific">termite gut metagenome</name>
    <dbReference type="NCBI Taxonomy" id="433724"/>
    <lineage>
        <taxon>unclassified sequences</taxon>
        <taxon>metagenomes</taxon>
        <taxon>organismal metagenomes</taxon>
    </lineage>
</organism>
<dbReference type="PANTHER" id="PTHR30481">
    <property type="entry name" value="DNA ADENINE METHYLASE"/>
    <property type="match status" value="1"/>
</dbReference>
<evidence type="ECO:0000313" key="4">
    <source>
        <dbReference type="EMBL" id="KAA6325689.1"/>
    </source>
</evidence>
<gene>
    <name evidence="4" type="ORF">EZS27_025128</name>
</gene>
<evidence type="ECO:0000256" key="3">
    <source>
        <dbReference type="ARBA" id="ARBA00022691"/>
    </source>
</evidence>
<dbReference type="PRINTS" id="PR00505">
    <property type="entry name" value="D12N6MTFRASE"/>
</dbReference>
<protein>
    <submittedName>
        <fullName evidence="4">Modification methylase DpnIIA</fullName>
        <ecNumber evidence="4">2.1.1.72</ecNumber>
    </submittedName>
</protein>
<evidence type="ECO:0000256" key="2">
    <source>
        <dbReference type="ARBA" id="ARBA00022679"/>
    </source>
</evidence>
<dbReference type="InterPro" id="IPR012263">
    <property type="entry name" value="M_m6A_EcoRV"/>
</dbReference>
<dbReference type="GO" id="GO:0009307">
    <property type="term" value="P:DNA restriction-modification system"/>
    <property type="evidence" value="ECO:0007669"/>
    <property type="project" value="InterPro"/>
</dbReference>
<comment type="caution">
    <text evidence="4">The sequence shown here is derived from an EMBL/GenBank/DDBJ whole genome shotgun (WGS) entry which is preliminary data.</text>
</comment>
<dbReference type="PANTHER" id="PTHR30481:SF2">
    <property type="entry name" value="SITE-SPECIFIC DNA-METHYLTRANSFERASE (ADENINE-SPECIFIC)"/>
    <property type="match status" value="1"/>
</dbReference>
<dbReference type="GO" id="GO:0032259">
    <property type="term" value="P:methylation"/>
    <property type="evidence" value="ECO:0007669"/>
    <property type="project" value="UniProtKB-KW"/>
</dbReference>
<accession>A0A5J4QWP3</accession>
<keyword evidence="3" id="KW-0949">S-adenosyl-L-methionine</keyword>
<dbReference type="Pfam" id="PF02086">
    <property type="entry name" value="MethyltransfD12"/>
    <property type="match status" value="1"/>
</dbReference>
<keyword evidence="1 4" id="KW-0489">Methyltransferase</keyword>
<sequence>MITSSYQIHEFKKSHDYAKSPFRYAGGKFYALKHILPFIDCVPHDEYREPFIGGGSIFFAKKKAKINFINDLDTDIIDVYTAFANKNYTDIIISMLKNEVATKERHEQIKKMIPTNFIEKVYRTYYLNRTSYCGIINTPAWGYKTGKSSPPQNWDAFISAIENKLKSVHILNLDFEKIIQMPAEGKSVLLYLDPPYFLADQKRAYTKSFILDDHIRLAKLLKLTPFHFCLSYDNVPKVKELYSWANIYEKRWLYNTANKKGEQREKGNELIITNYTIKPMTTFPLDF</sequence>